<dbReference type="RefSeq" id="WP_189251966.1">
    <property type="nucleotide sequence ID" value="NZ_BMRE01000001.1"/>
</dbReference>
<dbReference type="Pfam" id="PF00067">
    <property type="entry name" value="p450"/>
    <property type="match status" value="1"/>
</dbReference>
<organism evidence="2 3">
    <name type="scientific">Lentzea flava</name>
    <dbReference type="NCBI Taxonomy" id="103732"/>
    <lineage>
        <taxon>Bacteria</taxon>
        <taxon>Bacillati</taxon>
        <taxon>Actinomycetota</taxon>
        <taxon>Actinomycetes</taxon>
        <taxon>Pseudonocardiales</taxon>
        <taxon>Pseudonocardiaceae</taxon>
        <taxon>Lentzea</taxon>
    </lineage>
</organism>
<sequence length="316" mass="34468">MSATIDVLGELAKPEHRQDPYPFLHWLRENDPVHRTRCGCYLLSSYDDVAFALRQTGTFAPGTPATAQNHPGYARLRAAIARELTPARVLRMRPRILEHLGNVFDDLGPRLVAGETVDLHAEVSVPLTRHVFADLSGLISRLVEAHDDEPLITLLWTTGYESTVSGIDCAVLAFLAHPGHRSWCGDDPAKVQRFLDEALRHDGVVLCTPVPRIASADVELGGVTIPAGASVRMLIAAANRDPRAFRDPDTFDPARDPRRTLSTGNCCGTTLGRATMAHVLTGLRQRFPTLVAAAEPAWSSTSGTRRAVEKLPARLV</sequence>
<name>A0ABQ2UB05_9PSEU</name>
<reference evidence="3" key="1">
    <citation type="journal article" date="2019" name="Int. J. Syst. Evol. Microbiol.">
        <title>The Global Catalogue of Microorganisms (GCM) 10K type strain sequencing project: providing services to taxonomists for standard genome sequencing and annotation.</title>
        <authorList>
            <consortium name="The Broad Institute Genomics Platform"/>
            <consortium name="The Broad Institute Genome Sequencing Center for Infectious Disease"/>
            <person name="Wu L."/>
            <person name="Ma J."/>
        </authorList>
    </citation>
    <scope>NUCLEOTIDE SEQUENCE [LARGE SCALE GENOMIC DNA]</scope>
    <source>
        <strain evidence="3">JCM 3296</strain>
    </source>
</reference>
<accession>A0ABQ2UB05</accession>
<dbReference type="PANTHER" id="PTHR46696">
    <property type="entry name" value="P450, PUTATIVE (EUROFUNG)-RELATED"/>
    <property type="match status" value="1"/>
</dbReference>
<evidence type="ECO:0000313" key="3">
    <source>
        <dbReference type="Proteomes" id="UP000649573"/>
    </source>
</evidence>
<dbReference type="InterPro" id="IPR036396">
    <property type="entry name" value="Cyt_P450_sf"/>
</dbReference>
<evidence type="ECO:0000313" key="2">
    <source>
        <dbReference type="EMBL" id="GGU17375.1"/>
    </source>
</evidence>
<gene>
    <name evidence="2" type="primary">cyp114</name>
    <name evidence="2" type="ORF">GCM10010178_06520</name>
</gene>
<dbReference type="SUPFAM" id="SSF48264">
    <property type="entry name" value="Cytochrome P450"/>
    <property type="match status" value="1"/>
</dbReference>
<evidence type="ECO:0000256" key="1">
    <source>
        <dbReference type="ARBA" id="ARBA00010617"/>
    </source>
</evidence>
<dbReference type="InterPro" id="IPR001128">
    <property type="entry name" value="Cyt_P450"/>
</dbReference>
<dbReference type="PANTHER" id="PTHR46696:SF1">
    <property type="entry name" value="CYTOCHROME P450 YJIB-RELATED"/>
    <property type="match status" value="1"/>
</dbReference>
<proteinExistence type="inferred from homology"/>
<keyword evidence="3" id="KW-1185">Reference proteome</keyword>
<dbReference type="EMBL" id="BMRE01000001">
    <property type="protein sequence ID" value="GGU17375.1"/>
    <property type="molecule type" value="Genomic_DNA"/>
</dbReference>
<dbReference type="Gene3D" id="1.10.630.10">
    <property type="entry name" value="Cytochrome P450"/>
    <property type="match status" value="1"/>
</dbReference>
<comment type="caution">
    <text evidence="2">The sequence shown here is derived from an EMBL/GenBank/DDBJ whole genome shotgun (WGS) entry which is preliminary data.</text>
</comment>
<comment type="similarity">
    <text evidence="1">Belongs to the cytochrome P450 family.</text>
</comment>
<protein>
    <submittedName>
        <fullName evidence="2">Cytochrome P450 BJ-3</fullName>
    </submittedName>
</protein>
<dbReference type="Proteomes" id="UP000649573">
    <property type="component" value="Unassembled WGS sequence"/>
</dbReference>